<dbReference type="PANTHER" id="PTHR45846:SF1">
    <property type="entry name" value="TRNA-DIHYDROURIDINE(47) SYNTHASE [NAD(P)(+)]-LIKE"/>
    <property type="match status" value="1"/>
</dbReference>
<comment type="cofactor">
    <cofactor evidence="1 12">
        <name>FMN</name>
        <dbReference type="ChEBI" id="CHEBI:58210"/>
    </cofactor>
</comment>
<comment type="caution">
    <text evidence="14">The sequence shown here is derived from an EMBL/GenBank/DDBJ whole genome shotgun (WGS) entry which is preliminary data.</text>
</comment>
<dbReference type="Gene3D" id="1.10.1200.80">
    <property type="entry name" value="Putative flavin oxidoreducatase, domain 2"/>
    <property type="match status" value="1"/>
</dbReference>
<dbReference type="PROSITE" id="PS01136">
    <property type="entry name" value="UPF0034"/>
    <property type="match status" value="1"/>
</dbReference>
<evidence type="ECO:0000256" key="8">
    <source>
        <dbReference type="ARBA" id="ARBA00022884"/>
    </source>
</evidence>
<name>A0ABT3Q1N5_9BACT</name>
<keyword evidence="8" id="KW-0694">RNA-binding</keyword>
<dbReference type="InterPro" id="IPR018517">
    <property type="entry name" value="tRNA_hU_synthase_CS"/>
</dbReference>
<dbReference type="InterPro" id="IPR024036">
    <property type="entry name" value="tRNA-dHydroUridine_Synthase_C"/>
</dbReference>
<dbReference type="InterPro" id="IPR035587">
    <property type="entry name" value="DUS-like_FMN-bd"/>
</dbReference>
<dbReference type="Proteomes" id="UP001207337">
    <property type="component" value="Unassembled WGS sequence"/>
</dbReference>
<reference evidence="14 15" key="1">
    <citation type="submission" date="2021-11" db="EMBL/GenBank/DDBJ databases">
        <title>Aliifidinibius sp. nov., a new bacterium isolated from saline soil.</title>
        <authorList>
            <person name="Galisteo C."/>
            <person name="De La Haba R."/>
            <person name="Sanchez-Porro C."/>
            <person name="Ventosa A."/>
        </authorList>
    </citation>
    <scope>NUCLEOTIDE SEQUENCE [LARGE SCALE GENOMIC DNA]</scope>
    <source>
        <strain evidence="14 15">KACC 190600</strain>
    </source>
</reference>
<comment type="function">
    <text evidence="2 12">Catalyzes the synthesis of 5,6-dihydrouridine (D), a modified base found in the D-loop of most tRNAs, via the reduction of the C5-C6 double bond in target uridines.</text>
</comment>
<dbReference type="EC" id="1.3.1.-" evidence="12"/>
<evidence type="ECO:0000259" key="13">
    <source>
        <dbReference type="Pfam" id="PF01207"/>
    </source>
</evidence>
<comment type="catalytic activity">
    <reaction evidence="10">
        <text>a 5,6-dihydrouridine in tRNA + NADP(+) = a uridine in tRNA + NADPH + H(+)</text>
        <dbReference type="Rhea" id="RHEA:23624"/>
        <dbReference type="Rhea" id="RHEA-COMP:13339"/>
        <dbReference type="Rhea" id="RHEA-COMP:13887"/>
        <dbReference type="ChEBI" id="CHEBI:15378"/>
        <dbReference type="ChEBI" id="CHEBI:57783"/>
        <dbReference type="ChEBI" id="CHEBI:58349"/>
        <dbReference type="ChEBI" id="CHEBI:65315"/>
        <dbReference type="ChEBI" id="CHEBI:74443"/>
    </reaction>
</comment>
<dbReference type="RefSeq" id="WP_265791069.1">
    <property type="nucleotide sequence ID" value="NZ_BAABRS010000004.1"/>
</dbReference>
<dbReference type="InterPro" id="IPR004652">
    <property type="entry name" value="DusB-like"/>
</dbReference>
<comment type="catalytic activity">
    <reaction evidence="11">
        <text>a 5,6-dihydrouridine in tRNA + NAD(+) = a uridine in tRNA + NADH + H(+)</text>
        <dbReference type="Rhea" id="RHEA:54452"/>
        <dbReference type="Rhea" id="RHEA-COMP:13339"/>
        <dbReference type="Rhea" id="RHEA-COMP:13887"/>
        <dbReference type="ChEBI" id="CHEBI:15378"/>
        <dbReference type="ChEBI" id="CHEBI:57540"/>
        <dbReference type="ChEBI" id="CHEBI:57945"/>
        <dbReference type="ChEBI" id="CHEBI:65315"/>
        <dbReference type="ChEBI" id="CHEBI:74443"/>
    </reaction>
</comment>
<dbReference type="Gene3D" id="3.20.20.70">
    <property type="entry name" value="Aldolase class I"/>
    <property type="match status" value="1"/>
</dbReference>
<organism evidence="14 15">
    <name type="scientific">Fodinibius salicampi</name>
    <dbReference type="NCBI Taxonomy" id="1920655"/>
    <lineage>
        <taxon>Bacteria</taxon>
        <taxon>Pseudomonadati</taxon>
        <taxon>Balneolota</taxon>
        <taxon>Balneolia</taxon>
        <taxon>Balneolales</taxon>
        <taxon>Balneolaceae</taxon>
        <taxon>Fodinibius</taxon>
    </lineage>
</organism>
<evidence type="ECO:0000256" key="9">
    <source>
        <dbReference type="ARBA" id="ARBA00023002"/>
    </source>
</evidence>
<keyword evidence="3" id="KW-0820">tRNA-binding</keyword>
<evidence type="ECO:0000256" key="10">
    <source>
        <dbReference type="ARBA" id="ARBA00048205"/>
    </source>
</evidence>
<dbReference type="CDD" id="cd02801">
    <property type="entry name" value="DUS_like_FMN"/>
    <property type="match status" value="1"/>
</dbReference>
<keyword evidence="6 12" id="KW-0819">tRNA processing</keyword>
<keyword evidence="9 12" id="KW-0560">Oxidoreductase</keyword>
<dbReference type="NCBIfam" id="TIGR00737">
    <property type="entry name" value="nifR3_yhdG"/>
    <property type="match status" value="1"/>
</dbReference>
<evidence type="ECO:0000256" key="3">
    <source>
        <dbReference type="ARBA" id="ARBA00022555"/>
    </source>
</evidence>
<keyword evidence="4 12" id="KW-0285">Flavoprotein</keyword>
<evidence type="ECO:0000256" key="12">
    <source>
        <dbReference type="PIRNR" id="PIRNR006621"/>
    </source>
</evidence>
<dbReference type="InterPro" id="IPR001269">
    <property type="entry name" value="DUS_fam"/>
</dbReference>
<feature type="domain" description="DUS-like FMN-binding" evidence="13">
    <location>
        <begin position="18"/>
        <end position="319"/>
    </location>
</feature>
<keyword evidence="5 12" id="KW-0288">FMN</keyword>
<evidence type="ECO:0000256" key="2">
    <source>
        <dbReference type="ARBA" id="ARBA00002790"/>
    </source>
</evidence>
<dbReference type="PANTHER" id="PTHR45846">
    <property type="entry name" value="TRNA-DIHYDROURIDINE(47) SYNTHASE [NAD(P)(+)]-LIKE"/>
    <property type="match status" value="1"/>
</dbReference>
<evidence type="ECO:0000313" key="15">
    <source>
        <dbReference type="Proteomes" id="UP001207337"/>
    </source>
</evidence>
<evidence type="ECO:0000313" key="14">
    <source>
        <dbReference type="EMBL" id="MCW9714013.1"/>
    </source>
</evidence>
<evidence type="ECO:0000256" key="5">
    <source>
        <dbReference type="ARBA" id="ARBA00022643"/>
    </source>
</evidence>
<proteinExistence type="inferred from homology"/>
<gene>
    <name evidence="14" type="primary">dusB</name>
    <name evidence="14" type="ORF">LQ318_13965</name>
</gene>
<dbReference type="EMBL" id="JAJNDC010000004">
    <property type="protein sequence ID" value="MCW9714013.1"/>
    <property type="molecule type" value="Genomic_DNA"/>
</dbReference>
<keyword evidence="15" id="KW-1185">Reference proteome</keyword>
<dbReference type="Pfam" id="PF01207">
    <property type="entry name" value="Dus"/>
    <property type="match status" value="1"/>
</dbReference>
<comment type="similarity">
    <text evidence="12">Belongs to the dus family.</text>
</comment>
<dbReference type="PIRSF" id="PIRSF006621">
    <property type="entry name" value="Dus"/>
    <property type="match status" value="1"/>
</dbReference>
<evidence type="ECO:0000256" key="7">
    <source>
        <dbReference type="ARBA" id="ARBA00022857"/>
    </source>
</evidence>
<dbReference type="SUPFAM" id="SSF51395">
    <property type="entry name" value="FMN-linked oxidoreductases"/>
    <property type="match status" value="1"/>
</dbReference>
<protein>
    <recommendedName>
        <fullName evidence="12">tRNA-dihydrouridine synthase</fullName>
        <ecNumber evidence="12">1.3.1.-</ecNumber>
    </recommendedName>
</protein>
<keyword evidence="7" id="KW-0521">NADP</keyword>
<sequence>MSTKVKIGDLDLGHKPLLLAPMEDVTDSPFRTICRRKGANIVYTEFISSEAIIRDSDHAMHKMDFSEEERPFGVQIFGGREEAMEGAAKIAESNNPDVVDINFGCPVYNIVKKGAGSACLKDMDLMERMAGSVVDAVENRPVTVKTRLGWDDRTIRIGEVALMLQDLGVKALTVHARTRNQKYKGDARWECLKKLKDTPGLEIPIIGNGDVTTPLDAKRMFDETGVDGVMIGRGAIGNPWIFERSHHYIQTGELLPDPSVEDRIELCAEQLRRSVKHHGERYGVIIMKKHYGQFLKGVRNSRQLRAAIMEEQEMKPILDLLHRFKEQEMYAVAS</sequence>
<dbReference type="GO" id="GO:0016491">
    <property type="term" value="F:oxidoreductase activity"/>
    <property type="evidence" value="ECO:0007669"/>
    <property type="project" value="UniProtKB-KW"/>
</dbReference>
<evidence type="ECO:0000256" key="1">
    <source>
        <dbReference type="ARBA" id="ARBA00001917"/>
    </source>
</evidence>
<accession>A0ABT3Q1N5</accession>
<evidence type="ECO:0000256" key="11">
    <source>
        <dbReference type="ARBA" id="ARBA00048802"/>
    </source>
</evidence>
<evidence type="ECO:0000256" key="4">
    <source>
        <dbReference type="ARBA" id="ARBA00022630"/>
    </source>
</evidence>
<evidence type="ECO:0000256" key="6">
    <source>
        <dbReference type="ARBA" id="ARBA00022694"/>
    </source>
</evidence>
<dbReference type="InterPro" id="IPR013785">
    <property type="entry name" value="Aldolase_TIM"/>
</dbReference>